<dbReference type="OrthoDB" id="432412at2759"/>
<dbReference type="InterPro" id="IPR006575">
    <property type="entry name" value="RWD_dom"/>
</dbReference>
<name>A0A833RWG0_9HYME</name>
<accession>A0A833RWG0</accession>
<dbReference type="InterPro" id="IPR016135">
    <property type="entry name" value="UBQ-conjugating_enzyme/RWD"/>
</dbReference>
<proteinExistence type="predicted"/>
<dbReference type="AlphaFoldDB" id="A0A833RWG0"/>
<dbReference type="InterPro" id="IPR017359">
    <property type="entry name" value="Phi-like"/>
</dbReference>
<dbReference type="Gene3D" id="3.10.110.10">
    <property type="entry name" value="Ubiquitin Conjugating Enzyme"/>
    <property type="match status" value="1"/>
</dbReference>
<feature type="domain" description="RWD" evidence="1">
    <location>
        <begin position="16"/>
        <end position="132"/>
    </location>
</feature>
<dbReference type="Pfam" id="PF06544">
    <property type="entry name" value="Prp3_C"/>
    <property type="match status" value="1"/>
</dbReference>
<dbReference type="Pfam" id="PF05773">
    <property type="entry name" value="RWD"/>
    <property type="match status" value="1"/>
</dbReference>
<dbReference type="CDD" id="cd23829">
    <property type="entry name" value="RWD_RWDD2"/>
    <property type="match status" value="1"/>
</dbReference>
<evidence type="ECO:0000313" key="3">
    <source>
        <dbReference type="Proteomes" id="UP000655588"/>
    </source>
</evidence>
<dbReference type="InterPro" id="IPR059181">
    <property type="entry name" value="RWDD2A-B_C"/>
</dbReference>
<dbReference type="CDD" id="cd24163">
    <property type="entry name" value="RWDD2_C"/>
    <property type="match status" value="1"/>
</dbReference>
<keyword evidence="3" id="KW-1185">Reference proteome</keyword>
<dbReference type="Proteomes" id="UP000655588">
    <property type="component" value="Unassembled WGS sequence"/>
</dbReference>
<dbReference type="SUPFAM" id="SSF54495">
    <property type="entry name" value="UBC-like"/>
    <property type="match status" value="1"/>
</dbReference>
<dbReference type="InterPro" id="IPR010541">
    <property type="entry name" value="Prp3_C"/>
</dbReference>
<dbReference type="PANTHER" id="PTHR15955">
    <property type="entry name" value="RWD DOMAIN CONTAINING PROTEIN 2"/>
    <property type="match status" value="1"/>
</dbReference>
<gene>
    <name evidence="2" type="ORF">E2986_04433</name>
</gene>
<dbReference type="PANTHER" id="PTHR15955:SF8">
    <property type="entry name" value="RWD DOMAIN-CONTAINING PROTEIN 2B-RELATED"/>
    <property type="match status" value="1"/>
</dbReference>
<dbReference type="PIRSF" id="PIRSF038021">
    <property type="entry name" value="UCP038021_RWDD2"/>
    <property type="match status" value="1"/>
</dbReference>
<evidence type="ECO:0000259" key="1">
    <source>
        <dbReference type="PROSITE" id="PS50908"/>
    </source>
</evidence>
<sequence length="287" mass="33434">MSTYEEIKQNLEIQISELEVLQSIYPKELVIADYGVLADVNEFVRNPMQEMPQRLEYSVHIPLSNRPIELLISLSSNYPKEKPEIYARGTSLNRSQQLSLNQALNSVLERQEDNEPCIHVLITWLQDNGEEFLKESTQSLKRKDRDTSNMPTDFARYWIYSHHIYSRFKRKKIVDLAKSSSLTGFCLAGKPGAICIEGALEDCDYCWHEIKSLKWQKITLKLIEKEQDCKDINAIRKFENFKEILFTNDGRQNNLGQMLKYLADHESQHTFRSLFDIESKMAAKSTD</sequence>
<reference evidence="2" key="1">
    <citation type="submission" date="2019-11" db="EMBL/GenBank/DDBJ databases">
        <title>The nuclear and mitochondrial genomes of Frieseomelitta varia - a highly eusocial stingless bee (Meliponini) with a permanently sterile worker caste.</title>
        <authorList>
            <person name="Freitas F.C.P."/>
            <person name="Lourenco A.P."/>
            <person name="Nunes F.M.F."/>
            <person name="Paschoal A.R."/>
            <person name="Abreu F.C.P."/>
            <person name="Barbin F.O."/>
            <person name="Bataglia L."/>
            <person name="Cardoso-Junior C.A.M."/>
            <person name="Cervoni M.S."/>
            <person name="Silva S.R."/>
            <person name="Dalarmi F."/>
            <person name="Del Lama M.A."/>
            <person name="Depintor T.S."/>
            <person name="Ferreira K.M."/>
            <person name="Goria P.S."/>
            <person name="Jaskot M.C."/>
            <person name="Lago D.C."/>
            <person name="Luna-Lucena D."/>
            <person name="Moda L.M."/>
            <person name="Nascimento L."/>
            <person name="Pedrino M."/>
            <person name="Rabico F.O."/>
            <person name="Sanches F.C."/>
            <person name="Santos D.E."/>
            <person name="Santos C.G."/>
            <person name="Vieira J."/>
            <person name="Lopes T.F."/>
            <person name="Barchuk A.R."/>
            <person name="Hartfelder K."/>
            <person name="Simoes Z.L.P."/>
            <person name="Bitondi M.M.G."/>
            <person name="Pinheiro D.G."/>
        </authorList>
    </citation>
    <scope>NUCLEOTIDE SEQUENCE</scope>
    <source>
        <strain evidence="2">USP_RPSP 00005682</strain>
        <tissue evidence="2">Whole individual</tissue>
    </source>
</reference>
<dbReference type="SMART" id="SM00591">
    <property type="entry name" value="RWD"/>
    <property type="match status" value="1"/>
</dbReference>
<organism evidence="2 3">
    <name type="scientific">Frieseomelitta varia</name>
    <dbReference type="NCBI Taxonomy" id="561572"/>
    <lineage>
        <taxon>Eukaryota</taxon>
        <taxon>Metazoa</taxon>
        <taxon>Ecdysozoa</taxon>
        <taxon>Arthropoda</taxon>
        <taxon>Hexapoda</taxon>
        <taxon>Insecta</taxon>
        <taxon>Pterygota</taxon>
        <taxon>Neoptera</taxon>
        <taxon>Endopterygota</taxon>
        <taxon>Hymenoptera</taxon>
        <taxon>Apocrita</taxon>
        <taxon>Aculeata</taxon>
        <taxon>Apoidea</taxon>
        <taxon>Anthophila</taxon>
        <taxon>Apidae</taxon>
        <taxon>Frieseomelitta</taxon>
    </lineage>
</organism>
<evidence type="ECO:0000313" key="2">
    <source>
        <dbReference type="EMBL" id="KAF3423872.1"/>
    </source>
</evidence>
<dbReference type="EMBL" id="WNWW01000530">
    <property type="protein sequence ID" value="KAF3423872.1"/>
    <property type="molecule type" value="Genomic_DNA"/>
</dbReference>
<protein>
    <recommendedName>
        <fullName evidence="1">RWD domain-containing protein</fullName>
    </recommendedName>
</protein>
<dbReference type="PROSITE" id="PS50908">
    <property type="entry name" value="RWD"/>
    <property type="match status" value="1"/>
</dbReference>
<comment type="caution">
    <text evidence="2">The sequence shown here is derived from an EMBL/GenBank/DDBJ whole genome shotgun (WGS) entry which is preliminary data.</text>
</comment>